<protein>
    <submittedName>
        <fullName evidence="2">Plasmid stabilization protein</fullName>
    </submittedName>
</protein>
<evidence type="ECO:0000313" key="2">
    <source>
        <dbReference type="EMBL" id="KGH01938.1"/>
    </source>
</evidence>
<keyword evidence="3" id="KW-1185">Reference proteome</keyword>
<dbReference type="AlphaFoldDB" id="A0A0E3BMC0"/>
<proteinExistence type="predicted"/>
<reference evidence="2 3" key="1">
    <citation type="submission" date="2013-09" db="EMBL/GenBank/DDBJ databases">
        <title>High correlation between genotypes and phenotypes of environmental bacteria Comamonas testosteroni strains.</title>
        <authorList>
            <person name="Liu L."/>
            <person name="Zhu W."/>
            <person name="Xia X."/>
            <person name="Xu B."/>
            <person name="Luo M."/>
            <person name="Wang G."/>
        </authorList>
    </citation>
    <scope>NUCLEOTIDE SEQUENCE [LARGE SCALE GENOMIC DNA]</scope>
    <source>
        <strain evidence="2 3">DF2</strain>
    </source>
</reference>
<comment type="caution">
    <text evidence="2">The sequence shown here is derived from an EMBL/GenBank/DDBJ whole genome shotgun (WGS) entry which is preliminary data.</text>
</comment>
<name>A0A0E3BMC0_9BURK</name>
<dbReference type="Pfam" id="PF05016">
    <property type="entry name" value="ParE_toxin"/>
    <property type="match status" value="1"/>
</dbReference>
<organism evidence="2 3">
    <name type="scientific">Comamonas thiooxydans</name>
    <dbReference type="NCBI Taxonomy" id="363952"/>
    <lineage>
        <taxon>Bacteria</taxon>
        <taxon>Pseudomonadati</taxon>
        <taxon>Pseudomonadota</taxon>
        <taxon>Betaproteobacteria</taxon>
        <taxon>Burkholderiales</taxon>
        <taxon>Comamonadaceae</taxon>
        <taxon>Comamonas</taxon>
    </lineage>
</organism>
<gene>
    <name evidence="2" type="ORF">P608_26880</name>
</gene>
<dbReference type="InterPro" id="IPR035093">
    <property type="entry name" value="RelE/ParE_toxin_dom_sf"/>
</dbReference>
<evidence type="ECO:0000313" key="3">
    <source>
        <dbReference type="Proteomes" id="UP000029549"/>
    </source>
</evidence>
<accession>A0A0E3BMC0</accession>
<dbReference type="InterPro" id="IPR007712">
    <property type="entry name" value="RelE/ParE_toxin"/>
</dbReference>
<dbReference type="EMBL" id="AWTP01000180">
    <property type="protein sequence ID" value="KGH01938.1"/>
    <property type="molecule type" value="Genomic_DNA"/>
</dbReference>
<dbReference type="Gene3D" id="3.30.2310.20">
    <property type="entry name" value="RelE-like"/>
    <property type="match status" value="1"/>
</dbReference>
<sequence length="105" mass="11716">MSFRVRFTREASEDLERLFDFVLERELSRTGGDLSLPERALQAIHAGVATLKTSPFTCRKAGQSSFVRELVISFGSSGYVALFQIDGPAEVVILAVRHQLESDFH</sequence>
<keyword evidence="1" id="KW-1277">Toxin-antitoxin system</keyword>
<dbReference type="RefSeq" id="WP_034390033.1">
    <property type="nucleotide sequence ID" value="NZ_AWTO01000028.1"/>
</dbReference>
<evidence type="ECO:0000256" key="1">
    <source>
        <dbReference type="ARBA" id="ARBA00022649"/>
    </source>
</evidence>
<dbReference type="Proteomes" id="UP000029549">
    <property type="component" value="Unassembled WGS sequence"/>
</dbReference>